<dbReference type="SUPFAM" id="SSF55681">
    <property type="entry name" value="Class II aaRS and biotin synthetases"/>
    <property type="match status" value="1"/>
</dbReference>
<sequence length="417" mass="47592">MDPDRSVTQDDAEESVVKRNATCVSALNMIIKSLWDINVFASSREDEPVFHEFLLNDLSLKHPLEANGVFDLFLNILEALPNWGSYFEVYEMAKKICNRCKMDLEYPTERSFGLIINASSLREVKASLFFSYTLKSVFKHFTFENIVKVIKMNLKMPCDKEGCGKRNYVQRMINKLPSVFTIALEWTKNETAGEIYDTASFLATEIDVSVIYQYKGDSTCTKYRLVSMVCSHGERYNCVAYENNRWVRYLRSEIEVIGDWDSVVSICLTQSIRPQILFFESNPDIGTLVRSLIGFASIYGVKARAGNEYDTGVWVGDRKIAAIGVRISSGITCHGLAFNIYPDLKYFEHIVPYGIPDKQVTSLRKETDTLLPSEEVIHEQLVSCLAKVFSYDDIVWKEDPSVILVTPDNEFLGLIRF</sequence>
<dbReference type="InterPro" id="IPR001394">
    <property type="entry name" value="Peptidase_C19_UCH"/>
</dbReference>
<dbReference type="STRING" id="81972.D7KQW2"/>
<name>D7KQW2_ARALL</name>
<feature type="domain" description="BPL/LPL catalytic" evidence="3">
    <location>
        <begin position="214"/>
        <end position="393"/>
    </location>
</feature>
<dbReference type="Pfam" id="PF00443">
    <property type="entry name" value="UCH"/>
    <property type="match status" value="1"/>
</dbReference>
<dbReference type="Gene3D" id="3.30.930.10">
    <property type="entry name" value="Bira Bifunctional Protein, Domain 2"/>
    <property type="match status" value="1"/>
</dbReference>
<dbReference type="PROSITE" id="PS51733">
    <property type="entry name" value="BPL_LPL_CATALYTIC"/>
    <property type="match status" value="1"/>
</dbReference>
<dbReference type="PANTHER" id="PTHR22975:SF9">
    <property type="entry name" value="ECHINUS SPLICE FORM 3"/>
    <property type="match status" value="1"/>
</dbReference>
<dbReference type="eggNOG" id="KOG0325">
    <property type="taxonomic scope" value="Eukaryota"/>
</dbReference>
<dbReference type="InterPro" id="IPR038765">
    <property type="entry name" value="Papain-like_cys_pep_sf"/>
</dbReference>
<evidence type="ECO:0000256" key="1">
    <source>
        <dbReference type="ARBA" id="ARBA00022786"/>
    </source>
</evidence>
<dbReference type="Proteomes" id="UP000008694">
    <property type="component" value="Unassembled WGS sequence"/>
</dbReference>
<dbReference type="Gene3D" id="3.90.70.10">
    <property type="entry name" value="Cysteine proteinases"/>
    <property type="match status" value="1"/>
</dbReference>
<keyword evidence="2" id="KW-0378">Hydrolase</keyword>
<accession>D7KQW2</accession>
<dbReference type="InterPro" id="IPR045864">
    <property type="entry name" value="aa-tRNA-synth_II/BPL/LPL"/>
</dbReference>
<dbReference type="GO" id="GO:0004843">
    <property type="term" value="F:cysteine-type deubiquitinase activity"/>
    <property type="evidence" value="ECO:0007669"/>
    <property type="project" value="InterPro"/>
</dbReference>
<dbReference type="GO" id="GO:0016579">
    <property type="term" value="P:protein deubiquitination"/>
    <property type="evidence" value="ECO:0007669"/>
    <property type="project" value="InterPro"/>
</dbReference>
<evidence type="ECO:0000256" key="2">
    <source>
        <dbReference type="ARBA" id="ARBA00022801"/>
    </source>
</evidence>
<protein>
    <recommendedName>
        <fullName evidence="3">BPL/LPL catalytic domain-containing protein</fullName>
    </recommendedName>
</protein>
<organism evidence="5">
    <name type="scientific">Arabidopsis lyrata subsp. lyrata</name>
    <name type="common">Lyre-leaved rock-cress</name>
    <dbReference type="NCBI Taxonomy" id="81972"/>
    <lineage>
        <taxon>Eukaryota</taxon>
        <taxon>Viridiplantae</taxon>
        <taxon>Streptophyta</taxon>
        <taxon>Embryophyta</taxon>
        <taxon>Tracheophyta</taxon>
        <taxon>Spermatophyta</taxon>
        <taxon>Magnoliopsida</taxon>
        <taxon>eudicotyledons</taxon>
        <taxon>Gunneridae</taxon>
        <taxon>Pentapetalae</taxon>
        <taxon>rosids</taxon>
        <taxon>malvids</taxon>
        <taxon>Brassicales</taxon>
        <taxon>Brassicaceae</taxon>
        <taxon>Camelineae</taxon>
        <taxon>Arabidopsis</taxon>
    </lineage>
</organism>
<evidence type="ECO:0000313" key="5">
    <source>
        <dbReference type="Proteomes" id="UP000008694"/>
    </source>
</evidence>
<dbReference type="Pfam" id="PF21948">
    <property type="entry name" value="LplA-B_cat"/>
    <property type="match status" value="1"/>
</dbReference>
<dbReference type="PANTHER" id="PTHR22975">
    <property type="entry name" value="UBIQUITIN SPECIFIC PROTEINASE"/>
    <property type="match status" value="1"/>
</dbReference>
<dbReference type="eggNOG" id="KOG1887">
    <property type="taxonomic scope" value="Eukaryota"/>
</dbReference>
<dbReference type="EMBL" id="GL348714">
    <property type="protein sequence ID" value="EFH63081.1"/>
    <property type="molecule type" value="Genomic_DNA"/>
</dbReference>
<dbReference type="Gramene" id="fgenesh1_pg.C_scaffold_2000727">
    <property type="protein sequence ID" value="fgenesh1_pg.C_scaffold_2000727"/>
    <property type="gene ID" value="fgenesh1_pg.C_scaffold_2000727"/>
</dbReference>
<proteinExistence type="predicted"/>
<dbReference type="InterPro" id="IPR052398">
    <property type="entry name" value="Ubiquitin_hydrolase_53/54"/>
</dbReference>
<dbReference type="SUPFAM" id="SSF54001">
    <property type="entry name" value="Cysteine proteinases"/>
    <property type="match status" value="1"/>
</dbReference>
<dbReference type="InterPro" id="IPR004143">
    <property type="entry name" value="BPL_LPL_catalytic"/>
</dbReference>
<evidence type="ECO:0000313" key="4">
    <source>
        <dbReference type="EMBL" id="EFH63081.1"/>
    </source>
</evidence>
<gene>
    <name evidence="4" type="ORF">ARALYDRAFT_338628</name>
</gene>
<dbReference type="HOGENOM" id="CLU_659479_0_0_1"/>
<evidence type="ECO:0000259" key="3">
    <source>
        <dbReference type="PROSITE" id="PS51733"/>
    </source>
</evidence>
<keyword evidence="5" id="KW-1185">Reference proteome</keyword>
<reference evidence="5" key="1">
    <citation type="journal article" date="2011" name="Nat. Genet.">
        <title>The Arabidopsis lyrata genome sequence and the basis of rapid genome size change.</title>
        <authorList>
            <person name="Hu T.T."/>
            <person name="Pattyn P."/>
            <person name="Bakker E.G."/>
            <person name="Cao J."/>
            <person name="Cheng J.-F."/>
            <person name="Clark R.M."/>
            <person name="Fahlgren N."/>
            <person name="Fawcett J.A."/>
            <person name="Grimwood J."/>
            <person name="Gundlach H."/>
            <person name="Haberer G."/>
            <person name="Hollister J.D."/>
            <person name="Ossowski S."/>
            <person name="Ottilar R.P."/>
            <person name="Salamov A.A."/>
            <person name="Schneeberger K."/>
            <person name="Spannagl M."/>
            <person name="Wang X."/>
            <person name="Yang L."/>
            <person name="Nasrallah M.E."/>
            <person name="Bergelson J."/>
            <person name="Carrington J.C."/>
            <person name="Gaut B.S."/>
            <person name="Schmutz J."/>
            <person name="Mayer K.F.X."/>
            <person name="Van de Peer Y."/>
            <person name="Grigoriev I.V."/>
            <person name="Nordborg M."/>
            <person name="Weigel D."/>
            <person name="Guo Y.-L."/>
        </authorList>
    </citation>
    <scope>NUCLEOTIDE SEQUENCE [LARGE SCALE GENOMIC DNA]</scope>
    <source>
        <strain evidence="5">cv. MN47</strain>
    </source>
</reference>
<dbReference type="AlphaFoldDB" id="D7KQW2"/>
<keyword evidence="1" id="KW-0833">Ubl conjugation pathway</keyword>